<dbReference type="RefSeq" id="XP_071933292.1">
    <property type="nucleotide sequence ID" value="XM_072077191.1"/>
</dbReference>
<keyword evidence="1" id="KW-0472">Membrane</keyword>
<protein>
    <recommendedName>
        <fullName evidence="4">Transmembrane protein</fullName>
    </recommendedName>
</protein>
<dbReference type="PANTHER" id="PTHR33512:SF7">
    <property type="entry name" value="LEGUME LECTIN DOMAIN-CONTAINING PROTEIN"/>
    <property type="match status" value="1"/>
</dbReference>
<keyword evidence="2" id="KW-1185">Reference proteome</keyword>
<dbReference type="Proteomes" id="UP001652660">
    <property type="component" value="Chromosome 2c"/>
</dbReference>
<evidence type="ECO:0000313" key="2">
    <source>
        <dbReference type="Proteomes" id="UP001652660"/>
    </source>
</evidence>
<proteinExistence type="predicted"/>
<dbReference type="PANTHER" id="PTHR33512">
    <property type="entry name" value="PROTEIN, PUTATIVE (DUF1191)-RELATED"/>
    <property type="match status" value="1"/>
</dbReference>
<evidence type="ECO:0008006" key="4">
    <source>
        <dbReference type="Google" id="ProtNLM"/>
    </source>
</evidence>
<sequence length="393" mass="44264">MCYMLLLPYVQGQSSLNRDSLDSFVHDYALKAMRRMRTGILYNISLPANYSGIQVSVVRLRTARLWLRGANFSFFDIPPRTLPHPFSRRLLIVYQNLGNLSGFYYSVPNHTFVTPVIGLLAYDTNTSRMVKFNITRDPILVHFPLVSGVGDTNVTAMKCVRFGTNGEVEFSNLTVANKCIARGQGHFSIVIPSQPLQPPVPSPSNKSKERDWKWWVIGFGVGIGGLILLVMSVILLYKLIRKKRIAKMERQSEKSEVLGTTWVGPSRMPSATGIRTQPVIENSYNSSGVDICSCSNSSSEVCFSIIVKHDFALSRDHNIIDIAAVVKDWENLSSQWGVTAYWLVLIIVSSIFMSSSIGQYGSYAIAFSKKRYKDNMNKYGKIPRSNYQLKYDH</sequence>
<evidence type="ECO:0000256" key="1">
    <source>
        <dbReference type="SAM" id="Phobius"/>
    </source>
</evidence>
<name>A0ABM4WNC1_COFAR</name>
<keyword evidence="1" id="KW-0812">Transmembrane</keyword>
<feature type="transmembrane region" description="Helical" evidence="1">
    <location>
        <begin position="340"/>
        <end position="366"/>
    </location>
</feature>
<reference evidence="3" key="1">
    <citation type="submission" date="2025-08" db="UniProtKB">
        <authorList>
            <consortium name="RefSeq"/>
        </authorList>
    </citation>
    <scope>IDENTIFICATION</scope>
    <source>
        <tissue evidence="3">Leaves</tissue>
    </source>
</reference>
<gene>
    <name evidence="3" type="primary">LOC140035792</name>
</gene>
<dbReference type="Pfam" id="PF06697">
    <property type="entry name" value="DUF1191"/>
    <property type="match status" value="1"/>
</dbReference>
<organism evidence="2 3">
    <name type="scientific">Coffea arabica</name>
    <name type="common">Arabian coffee</name>
    <dbReference type="NCBI Taxonomy" id="13443"/>
    <lineage>
        <taxon>Eukaryota</taxon>
        <taxon>Viridiplantae</taxon>
        <taxon>Streptophyta</taxon>
        <taxon>Embryophyta</taxon>
        <taxon>Tracheophyta</taxon>
        <taxon>Spermatophyta</taxon>
        <taxon>Magnoliopsida</taxon>
        <taxon>eudicotyledons</taxon>
        <taxon>Gunneridae</taxon>
        <taxon>Pentapetalae</taxon>
        <taxon>asterids</taxon>
        <taxon>lamiids</taxon>
        <taxon>Gentianales</taxon>
        <taxon>Rubiaceae</taxon>
        <taxon>Ixoroideae</taxon>
        <taxon>Gardenieae complex</taxon>
        <taxon>Bertiereae - Coffeeae clade</taxon>
        <taxon>Coffeeae</taxon>
        <taxon>Coffea</taxon>
    </lineage>
</organism>
<feature type="transmembrane region" description="Helical" evidence="1">
    <location>
        <begin position="214"/>
        <end position="240"/>
    </location>
</feature>
<dbReference type="GeneID" id="140035792"/>
<keyword evidence="1" id="KW-1133">Transmembrane helix</keyword>
<evidence type="ECO:0000313" key="3">
    <source>
        <dbReference type="RefSeq" id="XP_071933292.1"/>
    </source>
</evidence>
<accession>A0ABM4WNC1</accession>
<dbReference type="InterPro" id="IPR010605">
    <property type="entry name" value="DUF1191"/>
</dbReference>